<proteinExistence type="predicted"/>
<accession>A0ABD5BI34</accession>
<reference evidence="1 2" key="1">
    <citation type="submission" date="2023-07" db="EMBL/GenBank/DDBJ databases">
        <title>Pathogens genome sequencing project 196.</title>
        <authorList>
            <person name="Cao X."/>
        </authorList>
    </citation>
    <scope>NUCLEOTIDE SEQUENCE [LARGE SCALE GENOMIC DNA]</scope>
    <source>
        <strain evidence="1 2">SM41</strain>
    </source>
</reference>
<evidence type="ECO:0000313" key="1">
    <source>
        <dbReference type="EMBL" id="MDQ9556030.1"/>
    </source>
</evidence>
<dbReference type="EMBL" id="JAVIPQ010000156">
    <property type="protein sequence ID" value="MDQ9556030.1"/>
    <property type="molecule type" value="Genomic_DNA"/>
</dbReference>
<dbReference type="Proteomes" id="UP001234811">
    <property type="component" value="Unassembled WGS sequence"/>
</dbReference>
<evidence type="ECO:0000313" key="2">
    <source>
        <dbReference type="Proteomes" id="UP001234811"/>
    </source>
</evidence>
<name>A0ABD5BI34_SERMA</name>
<comment type="caution">
    <text evidence="1">The sequence shown here is derived from an EMBL/GenBank/DDBJ whole genome shotgun (WGS) entry which is preliminary data.</text>
</comment>
<protein>
    <submittedName>
        <fullName evidence="1">Phage protease</fullName>
    </submittedName>
</protein>
<sequence length="319" mass="34855">MPAELLALCFELPDYIDNKVPDWLPMLPIGPFAGRDGRSWVNNEPEAVIAKSLQYSHVPFDIEHATEIKGPKGDDAPAYGWIEELKIQGDQIWGRIAWNADGQNLIQGKKYRYYSPAFYFTADGQVTQLSSVGLTNKPNLLVPALNSENTLMKLPELIAAALGLGADATVESGVTAIQGLKSAEKVALNRAENPDLTKFVPKETHDLALNRAQTAEEKLNAIAVKEAEGLVDAAIEAGKVAPANREMYLATCRSEEGRKQFADFAKAAPVIVNNDPAKKPKKPNQENQELTDVELATCRAMGISKENFLAAKAKQEEQQ</sequence>
<organism evidence="1 2">
    <name type="scientific">Serratia marcescens</name>
    <dbReference type="NCBI Taxonomy" id="615"/>
    <lineage>
        <taxon>Bacteria</taxon>
        <taxon>Pseudomonadati</taxon>
        <taxon>Pseudomonadota</taxon>
        <taxon>Gammaproteobacteria</taxon>
        <taxon>Enterobacterales</taxon>
        <taxon>Yersiniaceae</taxon>
        <taxon>Serratia</taxon>
    </lineage>
</organism>
<dbReference type="GO" id="GO:0008233">
    <property type="term" value="F:peptidase activity"/>
    <property type="evidence" value="ECO:0007669"/>
    <property type="project" value="UniProtKB-KW"/>
</dbReference>
<dbReference type="InterPro" id="IPR012106">
    <property type="entry name" value="Phage_Mu_Gp1"/>
</dbReference>
<dbReference type="GO" id="GO:0006508">
    <property type="term" value="P:proteolysis"/>
    <property type="evidence" value="ECO:0007669"/>
    <property type="project" value="UniProtKB-KW"/>
</dbReference>
<dbReference type="RefSeq" id="WP_094859754.1">
    <property type="nucleotide sequence ID" value="NZ_CP047682.1"/>
</dbReference>
<dbReference type="AlphaFoldDB" id="A0ABD5BI34"/>
<keyword evidence="1" id="KW-0378">Hydrolase</keyword>
<gene>
    <name evidence="1" type="ORF">RF091_10955</name>
</gene>
<dbReference type="Pfam" id="PF10123">
    <property type="entry name" value="Mu-like_Pro"/>
    <property type="match status" value="1"/>
</dbReference>
<keyword evidence="1" id="KW-0645">Protease</keyword>